<feature type="domain" description="BON" evidence="3">
    <location>
        <begin position="124"/>
        <end position="191"/>
    </location>
</feature>
<dbReference type="InterPro" id="IPR014004">
    <property type="entry name" value="Transpt-assoc_nodulatn_dom_bac"/>
</dbReference>
<feature type="domain" description="BON" evidence="3">
    <location>
        <begin position="46"/>
        <end position="115"/>
    </location>
</feature>
<dbReference type="AlphaFoldDB" id="A0A4P0YGY9"/>
<dbReference type="PANTHER" id="PTHR34606:SF4">
    <property type="entry name" value="OUTER MEMBRANE LIPOPROTEIN DOLP"/>
    <property type="match status" value="1"/>
</dbReference>
<dbReference type="InterPro" id="IPR051686">
    <property type="entry name" value="Lipoprotein_DolP"/>
</dbReference>
<evidence type="ECO:0000313" key="4">
    <source>
        <dbReference type="EMBL" id="VTM59634.1"/>
    </source>
</evidence>
<evidence type="ECO:0000256" key="1">
    <source>
        <dbReference type="ARBA" id="ARBA00022729"/>
    </source>
</evidence>
<feature type="signal peptide" evidence="2">
    <location>
        <begin position="1"/>
        <end position="22"/>
    </location>
</feature>
<dbReference type="Pfam" id="PF04972">
    <property type="entry name" value="BON"/>
    <property type="match status" value="2"/>
</dbReference>
<accession>A0A4P0YGY9</accession>
<feature type="chain" id="PRO_5026008698" evidence="2">
    <location>
        <begin position="23"/>
        <end position="216"/>
    </location>
</feature>
<dbReference type="PROSITE" id="PS51257">
    <property type="entry name" value="PROKAR_LIPOPROTEIN"/>
    <property type="match status" value="1"/>
</dbReference>
<proteinExistence type="predicted"/>
<protein>
    <submittedName>
        <fullName evidence="4">Hemolysin</fullName>
    </submittedName>
</protein>
<dbReference type="Proteomes" id="UP000507695">
    <property type="component" value="Unassembled WGS sequence"/>
</dbReference>
<reference evidence="4" key="1">
    <citation type="submission" date="2019-04" db="EMBL/GenBank/DDBJ databases">
        <authorList>
            <consortium name="Pathogen Informatics"/>
        </authorList>
    </citation>
    <scope>NUCLEOTIDE SEQUENCE</scope>
    <source>
        <strain evidence="4">NCTC9183</strain>
    </source>
</reference>
<dbReference type="PANTHER" id="PTHR34606">
    <property type="entry name" value="BON DOMAIN-CONTAINING PROTEIN"/>
    <property type="match status" value="1"/>
</dbReference>
<evidence type="ECO:0000256" key="2">
    <source>
        <dbReference type="SAM" id="SignalP"/>
    </source>
</evidence>
<dbReference type="PROSITE" id="PS50914">
    <property type="entry name" value="BON"/>
    <property type="match status" value="2"/>
</dbReference>
<dbReference type="SMART" id="SM00749">
    <property type="entry name" value="BON"/>
    <property type="match status" value="2"/>
</dbReference>
<gene>
    <name evidence="4" type="primary">osmY_3</name>
    <name evidence="4" type="ORF">NCTC9183_06255</name>
</gene>
<name>A0A4P0YGY9_KLEPN</name>
<sequence>MKALSPLAILLSALLLQGCVAAAVVGTAAVGTKAATDPRTVGTQVDDSTLELRVNSALSKDEQIKKQARINVTAYQGKVLLTGQSPTPDLSARAKQIAMGVEGTTEVFNEVRQGQPIGLGTASSDTWITTKVRSQLLSTDQVKSSNVKVTTENSEVFLMGLVTDREGRAAADIASRVSGVSRVTTAFTTLNKAAVSRLALRLAGLPPPVRCVPGKA</sequence>
<keyword evidence="1 2" id="KW-0732">Signal</keyword>
<evidence type="ECO:0000259" key="3">
    <source>
        <dbReference type="PROSITE" id="PS50914"/>
    </source>
</evidence>
<dbReference type="InterPro" id="IPR007055">
    <property type="entry name" value="BON_dom"/>
</dbReference>
<dbReference type="NCBIfam" id="NF008247">
    <property type="entry name" value="PRK11023.1"/>
    <property type="match status" value="1"/>
</dbReference>
<organism evidence="4">
    <name type="scientific">Klebsiella pneumoniae</name>
    <dbReference type="NCBI Taxonomy" id="573"/>
    <lineage>
        <taxon>Bacteria</taxon>
        <taxon>Pseudomonadati</taxon>
        <taxon>Pseudomonadota</taxon>
        <taxon>Gammaproteobacteria</taxon>
        <taxon>Enterobacterales</taxon>
        <taxon>Enterobacteriaceae</taxon>
        <taxon>Klebsiella/Raoultella group</taxon>
        <taxon>Klebsiella</taxon>
        <taxon>Klebsiella pneumoniae complex</taxon>
    </lineage>
</organism>
<dbReference type="EMBL" id="CABDVL010000003">
    <property type="protein sequence ID" value="VTM59634.1"/>
    <property type="molecule type" value="Genomic_DNA"/>
</dbReference>